<dbReference type="STRING" id="888743.HMPREF9141_1141"/>
<evidence type="ECO:0000313" key="2">
    <source>
        <dbReference type="Proteomes" id="UP000005697"/>
    </source>
</evidence>
<proteinExistence type="predicted"/>
<reference evidence="1 2" key="1">
    <citation type="submission" date="2011-01" db="EMBL/GenBank/DDBJ databases">
        <authorList>
            <person name="Muzny D."/>
            <person name="Qin X."/>
            <person name="Deng J."/>
            <person name="Jiang H."/>
            <person name="Liu Y."/>
            <person name="Qu J."/>
            <person name="Song X.-Z."/>
            <person name="Zhang L."/>
            <person name="Thornton R."/>
            <person name="Coyle M."/>
            <person name="Francisco L."/>
            <person name="Jackson L."/>
            <person name="Javaid M."/>
            <person name="Korchina V."/>
            <person name="Kovar C."/>
            <person name="Mata R."/>
            <person name="Mathew T."/>
            <person name="Ngo R."/>
            <person name="Nguyen L."/>
            <person name="Nguyen N."/>
            <person name="Okwuonu G."/>
            <person name="Ongeri F."/>
            <person name="Pham C."/>
            <person name="Simmons D."/>
            <person name="Wilczek-Boney K."/>
            <person name="Hale W."/>
            <person name="Jakkamsetti A."/>
            <person name="Pham P."/>
            <person name="Ruth R."/>
            <person name="San Lucas F."/>
            <person name="Warren J."/>
            <person name="Zhang J."/>
            <person name="Zhao Z."/>
            <person name="Zhou C."/>
            <person name="Zhu D."/>
            <person name="Lee S."/>
            <person name="Bess C."/>
            <person name="Blankenburg K."/>
            <person name="Forbes L."/>
            <person name="Fu Q."/>
            <person name="Gubbala S."/>
            <person name="Hirani K."/>
            <person name="Jayaseelan J.C."/>
            <person name="Lara F."/>
            <person name="Munidasa M."/>
            <person name="Palculict T."/>
            <person name="Patil S."/>
            <person name="Pu L.-L."/>
            <person name="Saada N."/>
            <person name="Tang L."/>
            <person name="Weissenberger G."/>
            <person name="Zhu Y."/>
            <person name="Hemphill L."/>
            <person name="Shang Y."/>
            <person name="Youmans B."/>
            <person name="Ayvaz T."/>
            <person name="Ross M."/>
            <person name="Santibanez J."/>
            <person name="Aqrawi P."/>
            <person name="Gross S."/>
            <person name="Joshi V."/>
            <person name="Fowler G."/>
            <person name="Nazareth L."/>
            <person name="Reid J."/>
            <person name="Worley K."/>
            <person name="Petrosino J."/>
            <person name="Highlander S."/>
            <person name="Gibbs R."/>
        </authorList>
    </citation>
    <scope>NUCLEOTIDE SEQUENCE [LARGE SCALE GENOMIC DNA]</scope>
    <source>
        <strain evidence="1 2">DSM 16608</strain>
    </source>
</reference>
<dbReference type="Proteomes" id="UP000005697">
    <property type="component" value="Unassembled WGS sequence"/>
</dbReference>
<protein>
    <submittedName>
        <fullName evidence="1">Putative metal-binding protein</fullName>
    </submittedName>
</protein>
<comment type="caution">
    <text evidence="1">The sequence shown here is derived from an EMBL/GenBank/DDBJ whole genome shotgun (WGS) entry which is preliminary data.</text>
</comment>
<dbReference type="Pfam" id="PF10678">
    <property type="entry name" value="DUF2492"/>
    <property type="match status" value="1"/>
</dbReference>
<keyword evidence="2" id="KW-1185">Reference proteome</keyword>
<dbReference type="HOGENOM" id="CLU_172471_1_0_10"/>
<dbReference type="InterPro" id="IPR019620">
    <property type="entry name" value="Metal-bd_prot_put"/>
</dbReference>
<evidence type="ECO:0000313" key="1">
    <source>
        <dbReference type="EMBL" id="EGC20201.1"/>
    </source>
</evidence>
<dbReference type="AlphaFoldDB" id="F0F6B9"/>
<dbReference type="eggNOG" id="ENOG50333JI">
    <property type="taxonomic scope" value="Bacteria"/>
</dbReference>
<name>F0F6B9_9BACT</name>
<dbReference type="EMBL" id="AEWX01000017">
    <property type="protein sequence ID" value="EGC20201.1"/>
    <property type="molecule type" value="Genomic_DNA"/>
</dbReference>
<dbReference type="NCBIfam" id="TIGR03853">
    <property type="entry name" value="matur_matur"/>
    <property type="match status" value="1"/>
</dbReference>
<gene>
    <name evidence="1" type="ORF">HMPREF9141_1141</name>
</gene>
<sequence length="102" mass="11580">MAQHLFMDSPDKEILCQTVHTKKRENMAHGHDVLHMMEGNSYATKEELVKAIIEHFGKDERFHTCSAENMDAAELVDFLTARGKFMPAEDGFTVDASKICNH</sequence>
<accession>F0F6B9</accession>
<organism evidence="1 2">
    <name type="scientific">Prevotella multiformis DSM 16608</name>
    <dbReference type="NCBI Taxonomy" id="888743"/>
    <lineage>
        <taxon>Bacteria</taxon>
        <taxon>Pseudomonadati</taxon>
        <taxon>Bacteroidota</taxon>
        <taxon>Bacteroidia</taxon>
        <taxon>Bacteroidales</taxon>
        <taxon>Prevotellaceae</taxon>
        <taxon>Prevotella</taxon>
    </lineage>
</organism>